<dbReference type="SUPFAM" id="SSF54637">
    <property type="entry name" value="Thioesterase/thiol ester dehydrase-isomerase"/>
    <property type="match status" value="1"/>
</dbReference>
<dbReference type="InterPro" id="IPR027961">
    <property type="entry name" value="DUF4442"/>
</dbReference>
<accession>A0ABR7Q9L4</accession>
<gene>
    <name evidence="1" type="ORF">H2O64_11185</name>
</gene>
<dbReference type="InterPro" id="IPR029069">
    <property type="entry name" value="HotDog_dom_sf"/>
</dbReference>
<keyword evidence="2" id="KW-1185">Reference proteome</keyword>
<protein>
    <submittedName>
        <fullName evidence="1">DUF4442 domain-containing protein</fullName>
    </submittedName>
</protein>
<sequence>MYKTATNFLKKFMSISTIYKHGFNISPMYRRTTARIIHISKDLKEIKIKIALSYKNKNYVGAIFGGSMFAATDPIYMTQLMQILGDEYVVWDKAATINYKRPAKETLFCEFTFTDEEIKIIKKRIQDEHEITIEKTTHLTNTENKIFAEVIKIVYIAEKSFYKEKLRKRAKAMS</sequence>
<evidence type="ECO:0000313" key="2">
    <source>
        <dbReference type="Proteomes" id="UP000619238"/>
    </source>
</evidence>
<dbReference type="Proteomes" id="UP000619238">
    <property type="component" value="Unassembled WGS sequence"/>
</dbReference>
<dbReference type="RefSeq" id="WP_187562290.1">
    <property type="nucleotide sequence ID" value="NZ_JACGWS010000006.1"/>
</dbReference>
<organism evidence="1 2">
    <name type="scientific">Kordia aestuariivivens</name>
    <dbReference type="NCBI Taxonomy" id="2759037"/>
    <lineage>
        <taxon>Bacteria</taxon>
        <taxon>Pseudomonadati</taxon>
        <taxon>Bacteroidota</taxon>
        <taxon>Flavobacteriia</taxon>
        <taxon>Flavobacteriales</taxon>
        <taxon>Flavobacteriaceae</taxon>
        <taxon>Kordia</taxon>
    </lineage>
</organism>
<name>A0ABR7Q9L4_9FLAO</name>
<reference evidence="1 2" key="1">
    <citation type="submission" date="2020-07" db="EMBL/GenBank/DDBJ databases">
        <title>Description of Kordia aestuariivivens sp. nov., isolated from a tidal flat.</title>
        <authorList>
            <person name="Park S."/>
            <person name="Yoon J.-H."/>
        </authorList>
    </citation>
    <scope>NUCLEOTIDE SEQUENCE [LARGE SCALE GENOMIC DNA]</scope>
    <source>
        <strain evidence="1 2">YSTF-M3</strain>
    </source>
</reference>
<dbReference type="EMBL" id="JACGWS010000006">
    <property type="protein sequence ID" value="MBC8755240.1"/>
    <property type="molecule type" value="Genomic_DNA"/>
</dbReference>
<dbReference type="Gene3D" id="3.10.129.10">
    <property type="entry name" value="Hotdog Thioesterase"/>
    <property type="match status" value="1"/>
</dbReference>
<proteinExistence type="predicted"/>
<evidence type="ECO:0000313" key="1">
    <source>
        <dbReference type="EMBL" id="MBC8755240.1"/>
    </source>
</evidence>
<dbReference type="Pfam" id="PF14539">
    <property type="entry name" value="DUF4442"/>
    <property type="match status" value="1"/>
</dbReference>
<comment type="caution">
    <text evidence="1">The sequence shown here is derived from an EMBL/GenBank/DDBJ whole genome shotgun (WGS) entry which is preliminary data.</text>
</comment>